<dbReference type="PANTHER" id="PTHR34796">
    <property type="entry name" value="EXPRESSED PROTEIN"/>
    <property type="match status" value="1"/>
</dbReference>
<protein>
    <submittedName>
        <fullName evidence="1">DUF309 domain-containing protein</fullName>
    </submittedName>
</protein>
<dbReference type="Pfam" id="PF03745">
    <property type="entry name" value="DUF309"/>
    <property type="match status" value="1"/>
</dbReference>
<dbReference type="Proteomes" id="UP001649381">
    <property type="component" value="Unassembled WGS sequence"/>
</dbReference>
<dbReference type="PANTHER" id="PTHR34796:SF1">
    <property type="entry name" value="EXPRESSED PROTEIN"/>
    <property type="match status" value="1"/>
</dbReference>
<dbReference type="SUPFAM" id="SSF140663">
    <property type="entry name" value="TTHA0068-like"/>
    <property type="match status" value="1"/>
</dbReference>
<organism evidence="1 2">
    <name type="scientific">Pseudalkalibacillus berkeleyi</name>
    <dbReference type="NCBI Taxonomy" id="1069813"/>
    <lineage>
        <taxon>Bacteria</taxon>
        <taxon>Bacillati</taxon>
        <taxon>Bacillota</taxon>
        <taxon>Bacilli</taxon>
        <taxon>Bacillales</taxon>
        <taxon>Fictibacillaceae</taxon>
        <taxon>Pseudalkalibacillus</taxon>
    </lineage>
</organism>
<dbReference type="InterPro" id="IPR023203">
    <property type="entry name" value="TTHA0068_sf"/>
</dbReference>
<accession>A0ABS9GY74</accession>
<evidence type="ECO:0000313" key="2">
    <source>
        <dbReference type="Proteomes" id="UP001649381"/>
    </source>
</evidence>
<reference evidence="1 2" key="1">
    <citation type="submission" date="2022-01" db="EMBL/GenBank/DDBJ databases">
        <title>Alkalihalobacillus sp. EGI L200015, a novel bacterium isolated from a salt lake sediment.</title>
        <authorList>
            <person name="Gao L."/>
            <person name="Fang B.-Z."/>
            <person name="Li W.-J."/>
        </authorList>
    </citation>
    <scope>NUCLEOTIDE SEQUENCE [LARGE SCALE GENOMIC DNA]</scope>
    <source>
        <strain evidence="1 2">KCTC 12718</strain>
    </source>
</reference>
<dbReference type="InterPro" id="IPR005500">
    <property type="entry name" value="DUF309"/>
</dbReference>
<dbReference type="EMBL" id="JAKIJS010000001">
    <property type="protein sequence ID" value="MCF6137634.1"/>
    <property type="molecule type" value="Genomic_DNA"/>
</dbReference>
<dbReference type="Gene3D" id="1.10.3450.10">
    <property type="entry name" value="TTHA0068-like"/>
    <property type="match status" value="1"/>
</dbReference>
<keyword evidence="2" id="KW-1185">Reference proteome</keyword>
<evidence type="ECO:0000313" key="1">
    <source>
        <dbReference type="EMBL" id="MCF6137634.1"/>
    </source>
</evidence>
<dbReference type="RefSeq" id="WP_236333385.1">
    <property type="nucleotide sequence ID" value="NZ_JAKIJS010000001.1"/>
</dbReference>
<proteinExistence type="predicted"/>
<name>A0ABS9GY74_9BACL</name>
<sequence length="175" mass="20910">MYPKAYIDYLVHFHGLRDYFECHEILEEYWKSVPKEQEKHHWVGLIQIAVALYHQRRNNFSGAKRMMKSALNIVETNQSKLISLGIDVNVLMSELRTRLNEITNQQPYHSFNFPLLDKDLRALCEQKCQEIECTYGMPSDLDNDYLIHKHTLRDRKPVIKERLEQHAIRKKKREG</sequence>
<gene>
    <name evidence="1" type="ORF">L2716_07820</name>
</gene>
<comment type="caution">
    <text evidence="1">The sequence shown here is derived from an EMBL/GenBank/DDBJ whole genome shotgun (WGS) entry which is preliminary data.</text>
</comment>